<proteinExistence type="predicted"/>
<sequence>MFPAHRETQVSPAIPEMNYPVVATLEIAQCLGTSSLELKLAFLEFELKLKSYGKIMRINFKKLGQNIKKSKAENLTTKSTRGMIGEKLPGEELVSSPSKKSKVTDSSKGKEVVTQPEPKKKTVATKSHNAASSKPTPVRKPGEGTSGSPSVGLGPRASFLASPFVAEKILSGVIPLADQEKVKQLTFDQTTMRFFHTLGQALMFGSSVVVRGREALEELALQQGQVASLEDENLPWRNSRFEYEVAVENAASKYFGEGFDFCKRQLRRLHPDLAIDLKSMGFDHYMLAEEDNKDEESGGEKEKEDGKKGNNNFLLPKQL</sequence>
<feature type="region of interest" description="Disordered" evidence="1">
    <location>
        <begin position="289"/>
        <end position="319"/>
    </location>
</feature>
<feature type="compositionally biased region" description="Basic and acidic residues" evidence="1">
    <location>
        <begin position="295"/>
        <end position="308"/>
    </location>
</feature>
<gene>
    <name evidence="2" type="ORF">Acr_00g0075340</name>
</gene>
<reference evidence="3" key="1">
    <citation type="submission" date="2019-07" db="EMBL/GenBank/DDBJ databases">
        <title>De Novo Assembly of kiwifruit Actinidia rufa.</title>
        <authorList>
            <person name="Sugita-Konishi S."/>
            <person name="Sato K."/>
            <person name="Mori E."/>
            <person name="Abe Y."/>
            <person name="Kisaki G."/>
            <person name="Hamano K."/>
            <person name="Suezawa K."/>
            <person name="Otani M."/>
            <person name="Fukuda T."/>
            <person name="Manabe T."/>
            <person name="Gomi K."/>
            <person name="Tabuchi M."/>
            <person name="Akimitsu K."/>
            <person name="Kataoka I."/>
        </authorList>
    </citation>
    <scope>NUCLEOTIDE SEQUENCE [LARGE SCALE GENOMIC DNA]</scope>
    <source>
        <strain evidence="3">cv. Fuchu</strain>
    </source>
</reference>
<dbReference type="Proteomes" id="UP000585474">
    <property type="component" value="Unassembled WGS sequence"/>
</dbReference>
<dbReference type="EMBL" id="BJWL01000384">
    <property type="protein sequence ID" value="GFS41610.1"/>
    <property type="molecule type" value="Genomic_DNA"/>
</dbReference>
<protein>
    <submittedName>
        <fullName evidence="2">Uncharacterized protein</fullName>
    </submittedName>
</protein>
<feature type="region of interest" description="Disordered" evidence="1">
    <location>
        <begin position="74"/>
        <end position="153"/>
    </location>
</feature>
<accession>A0A7J0DSR9</accession>
<evidence type="ECO:0000256" key="1">
    <source>
        <dbReference type="SAM" id="MobiDB-lite"/>
    </source>
</evidence>
<feature type="compositionally biased region" description="Polar residues" evidence="1">
    <location>
        <begin position="124"/>
        <end position="135"/>
    </location>
</feature>
<name>A0A7J0DSR9_9ERIC</name>
<feature type="compositionally biased region" description="Basic and acidic residues" evidence="1">
    <location>
        <begin position="102"/>
        <end position="111"/>
    </location>
</feature>
<evidence type="ECO:0000313" key="2">
    <source>
        <dbReference type="EMBL" id="GFS41610.1"/>
    </source>
</evidence>
<dbReference type="AlphaFoldDB" id="A0A7J0DSR9"/>
<comment type="caution">
    <text evidence="2">The sequence shown here is derived from an EMBL/GenBank/DDBJ whole genome shotgun (WGS) entry which is preliminary data.</text>
</comment>
<evidence type="ECO:0000313" key="3">
    <source>
        <dbReference type="Proteomes" id="UP000585474"/>
    </source>
</evidence>
<keyword evidence="3" id="KW-1185">Reference proteome</keyword>
<organism evidence="2 3">
    <name type="scientific">Actinidia rufa</name>
    <dbReference type="NCBI Taxonomy" id="165716"/>
    <lineage>
        <taxon>Eukaryota</taxon>
        <taxon>Viridiplantae</taxon>
        <taxon>Streptophyta</taxon>
        <taxon>Embryophyta</taxon>
        <taxon>Tracheophyta</taxon>
        <taxon>Spermatophyta</taxon>
        <taxon>Magnoliopsida</taxon>
        <taxon>eudicotyledons</taxon>
        <taxon>Gunneridae</taxon>
        <taxon>Pentapetalae</taxon>
        <taxon>asterids</taxon>
        <taxon>Ericales</taxon>
        <taxon>Actinidiaceae</taxon>
        <taxon>Actinidia</taxon>
    </lineage>
</organism>